<evidence type="ECO:0000256" key="1">
    <source>
        <dbReference type="PROSITE-ProRule" id="PRU00110"/>
    </source>
</evidence>
<dbReference type="InterPro" id="IPR036641">
    <property type="entry name" value="HPT_dom_sf"/>
</dbReference>
<dbReference type="STRING" id="1666911.HLUCCA11_14580"/>
<dbReference type="InterPro" id="IPR008207">
    <property type="entry name" value="Sig_transdc_His_kin_Hpt_dom"/>
</dbReference>
<gene>
    <name evidence="3" type="ORF">HLUCCA11_14580</name>
</gene>
<evidence type="ECO:0000313" key="3">
    <source>
        <dbReference type="EMBL" id="KPQ34522.1"/>
    </source>
</evidence>
<dbReference type="AlphaFoldDB" id="A0A0N8KMS1"/>
<dbReference type="PANTHER" id="PTHR28242">
    <property type="entry name" value="PHOSPHORELAY INTERMEDIATE PROTEIN YPD1"/>
    <property type="match status" value="1"/>
</dbReference>
<dbReference type="Pfam" id="PF01627">
    <property type="entry name" value="Hpt"/>
    <property type="match status" value="1"/>
</dbReference>
<dbReference type="Gene3D" id="1.20.120.160">
    <property type="entry name" value="HPT domain"/>
    <property type="match status" value="1"/>
</dbReference>
<dbReference type="InterPro" id="IPR045871">
    <property type="entry name" value="AHP1-5/YPD1"/>
</dbReference>
<accession>A0A0N8KMS1</accession>
<keyword evidence="1" id="KW-0597">Phosphoprotein</keyword>
<dbReference type="GO" id="GO:0043424">
    <property type="term" value="F:protein histidine kinase binding"/>
    <property type="evidence" value="ECO:0007669"/>
    <property type="project" value="InterPro"/>
</dbReference>
<comment type="caution">
    <text evidence="3">The sequence shown here is derived from an EMBL/GenBank/DDBJ whole genome shotgun (WGS) entry which is preliminary data.</text>
</comment>
<dbReference type="PROSITE" id="PS50894">
    <property type="entry name" value="HPT"/>
    <property type="match status" value="1"/>
</dbReference>
<evidence type="ECO:0000313" key="4">
    <source>
        <dbReference type="Proteomes" id="UP000050465"/>
    </source>
</evidence>
<sequence length="120" mass="13298">MITSRPLTMPDFNWHQLKQLAGEDTDFEIELLTMFLKDAQKNLAELDQAIATCSLQSVEEIAHSLRGASANVGASALASAAGQLEQLARSGKLSEAQNLLEQIRTHSNRIQDYLKDRVEM</sequence>
<protein>
    <submittedName>
        <fullName evidence="3">HPt domain</fullName>
    </submittedName>
</protein>
<dbReference type="GO" id="GO:0000160">
    <property type="term" value="P:phosphorelay signal transduction system"/>
    <property type="evidence" value="ECO:0007669"/>
    <property type="project" value="InterPro"/>
</dbReference>
<dbReference type="SMART" id="SM00073">
    <property type="entry name" value="HPT"/>
    <property type="match status" value="1"/>
</dbReference>
<dbReference type="Proteomes" id="UP000050465">
    <property type="component" value="Unassembled WGS sequence"/>
</dbReference>
<dbReference type="PANTHER" id="PTHR28242:SF52">
    <property type="entry name" value="PHOSPHORELAY INTERMEDIATE PROTEIN YPD1"/>
    <property type="match status" value="1"/>
</dbReference>
<reference evidence="3 4" key="1">
    <citation type="submission" date="2015-09" db="EMBL/GenBank/DDBJ databases">
        <title>Identification and resolution of microdiversity through metagenomic sequencing of parallel consortia.</title>
        <authorList>
            <person name="Nelson W.C."/>
            <person name="Romine M.F."/>
            <person name="Lindemann S.R."/>
        </authorList>
    </citation>
    <scope>NUCLEOTIDE SEQUENCE [LARGE SCALE GENOMIC DNA]</scope>
    <source>
        <strain evidence="3">Ana</strain>
    </source>
</reference>
<name>A0A0N8KMS1_9CYAN</name>
<dbReference type="SUPFAM" id="SSF47226">
    <property type="entry name" value="Histidine-containing phosphotransfer domain, HPT domain"/>
    <property type="match status" value="1"/>
</dbReference>
<dbReference type="GO" id="GO:0009927">
    <property type="term" value="F:histidine phosphotransfer kinase activity"/>
    <property type="evidence" value="ECO:0007669"/>
    <property type="project" value="InterPro"/>
</dbReference>
<feature type="domain" description="HPt" evidence="2">
    <location>
        <begin position="24"/>
        <end position="117"/>
    </location>
</feature>
<organism evidence="3 4">
    <name type="scientific">Phormidesmis priestleyi Ana</name>
    <dbReference type="NCBI Taxonomy" id="1666911"/>
    <lineage>
        <taxon>Bacteria</taxon>
        <taxon>Bacillati</taxon>
        <taxon>Cyanobacteriota</taxon>
        <taxon>Cyanophyceae</taxon>
        <taxon>Leptolyngbyales</taxon>
        <taxon>Leptolyngbyaceae</taxon>
        <taxon>Phormidesmis</taxon>
    </lineage>
</organism>
<evidence type="ECO:0000259" key="2">
    <source>
        <dbReference type="PROSITE" id="PS50894"/>
    </source>
</evidence>
<dbReference type="EMBL" id="LJZR01000019">
    <property type="protein sequence ID" value="KPQ34522.1"/>
    <property type="molecule type" value="Genomic_DNA"/>
</dbReference>
<proteinExistence type="predicted"/>
<feature type="modified residue" description="Phosphohistidine" evidence="1">
    <location>
        <position position="63"/>
    </location>
</feature>